<dbReference type="Pfam" id="PF07505">
    <property type="entry name" value="DUF5131"/>
    <property type="match status" value="1"/>
</dbReference>
<evidence type="ECO:0000313" key="1">
    <source>
        <dbReference type="EMBL" id="PQL90742.1"/>
    </source>
</evidence>
<accession>A0A2S8A851</accession>
<evidence type="ECO:0000313" key="2">
    <source>
        <dbReference type="Proteomes" id="UP000238042"/>
    </source>
</evidence>
<dbReference type="AlphaFoldDB" id="A0A2S8A851"/>
<evidence type="ECO:0008006" key="3">
    <source>
        <dbReference type="Google" id="ProtNLM"/>
    </source>
</evidence>
<dbReference type="InterPro" id="IPR011101">
    <property type="entry name" value="DUF5131"/>
</dbReference>
<name>A0A2S8A851_9FLAO</name>
<protein>
    <recommendedName>
        <fullName evidence="3">Phage Gp37/Gp68 family protein</fullName>
    </recommendedName>
</protein>
<gene>
    <name evidence="1" type="ORF">C4S77_09805</name>
</gene>
<reference evidence="1 2" key="1">
    <citation type="submission" date="2018-02" db="EMBL/GenBank/DDBJ databases">
        <title>Genome sequences of Apibacter spp., gut symbionts of Asian honey bees.</title>
        <authorList>
            <person name="Kwong W.K."/>
            <person name="Steele M.I."/>
            <person name="Moran N.A."/>
        </authorList>
    </citation>
    <scope>NUCLEOTIDE SEQUENCE [LARGE SCALE GENOMIC DNA]</scope>
    <source>
        <strain evidence="2">wkB301</strain>
    </source>
</reference>
<proteinExistence type="predicted"/>
<dbReference type="OrthoDB" id="9787478at2"/>
<organism evidence="1 2">
    <name type="scientific">Apibacter adventoris</name>
    <dbReference type="NCBI Taxonomy" id="1679466"/>
    <lineage>
        <taxon>Bacteria</taxon>
        <taxon>Pseudomonadati</taxon>
        <taxon>Bacteroidota</taxon>
        <taxon>Flavobacteriia</taxon>
        <taxon>Flavobacteriales</taxon>
        <taxon>Weeksellaceae</taxon>
        <taxon>Apibacter</taxon>
    </lineage>
</organism>
<comment type="caution">
    <text evidence="1">The sequence shown here is derived from an EMBL/GenBank/DDBJ whole genome shotgun (WGS) entry which is preliminary data.</text>
</comment>
<dbReference type="EMBL" id="PSZM01000045">
    <property type="protein sequence ID" value="PQL90742.1"/>
    <property type="molecule type" value="Genomic_DNA"/>
</dbReference>
<keyword evidence="2" id="KW-1185">Reference proteome</keyword>
<sequence length="258" mass="30590">MGRVSKISWTNSTWSPHEGCQKVSAGCKYCYMHRIIDSKGDPNCDSSKVRKKEENFNAPLNWMVGKKIFTCSMSDFFIEEADEWRDELWKIIRKTPRHTYLILTKRPERIKDCLPKDWAPEFYSHVWLGVTVENQNEVHRIHTLGEIPCKLRWVSFEPLLSEIYLTDKEIDIIDWAVIGGESGHETGKYQYRKSELSWFLSLMYQLRSSKTPIFFKQFGTWYHKNKLFLKDTKGEDYCDNFPDGFKIREYPETIKKEG</sequence>
<dbReference type="RefSeq" id="WP_105247387.1">
    <property type="nucleotide sequence ID" value="NZ_PSZM01000045.1"/>
</dbReference>
<dbReference type="Proteomes" id="UP000238042">
    <property type="component" value="Unassembled WGS sequence"/>
</dbReference>